<evidence type="ECO:0000313" key="2">
    <source>
        <dbReference type="EMBL" id="KAK7399187.1"/>
    </source>
</evidence>
<dbReference type="Proteomes" id="UP001386955">
    <property type="component" value="Unassembled WGS sequence"/>
</dbReference>
<feature type="region of interest" description="Disordered" evidence="1">
    <location>
        <begin position="256"/>
        <end position="280"/>
    </location>
</feature>
<keyword evidence="3" id="KW-1185">Reference proteome</keyword>
<proteinExistence type="predicted"/>
<name>A0AAN9XMW8_PSOTE</name>
<gene>
    <name evidence="2" type="ORF">VNO78_10365</name>
</gene>
<protein>
    <submittedName>
        <fullName evidence="2">Uncharacterized protein</fullName>
    </submittedName>
</protein>
<organism evidence="2 3">
    <name type="scientific">Psophocarpus tetragonolobus</name>
    <name type="common">Winged bean</name>
    <name type="synonym">Dolichos tetragonolobus</name>
    <dbReference type="NCBI Taxonomy" id="3891"/>
    <lineage>
        <taxon>Eukaryota</taxon>
        <taxon>Viridiplantae</taxon>
        <taxon>Streptophyta</taxon>
        <taxon>Embryophyta</taxon>
        <taxon>Tracheophyta</taxon>
        <taxon>Spermatophyta</taxon>
        <taxon>Magnoliopsida</taxon>
        <taxon>eudicotyledons</taxon>
        <taxon>Gunneridae</taxon>
        <taxon>Pentapetalae</taxon>
        <taxon>rosids</taxon>
        <taxon>fabids</taxon>
        <taxon>Fabales</taxon>
        <taxon>Fabaceae</taxon>
        <taxon>Papilionoideae</taxon>
        <taxon>50 kb inversion clade</taxon>
        <taxon>NPAAA clade</taxon>
        <taxon>indigoferoid/millettioid clade</taxon>
        <taxon>Phaseoleae</taxon>
        <taxon>Psophocarpus</taxon>
    </lineage>
</organism>
<feature type="compositionally biased region" description="Basic and acidic residues" evidence="1">
    <location>
        <begin position="269"/>
        <end position="280"/>
    </location>
</feature>
<evidence type="ECO:0000256" key="1">
    <source>
        <dbReference type="SAM" id="MobiDB-lite"/>
    </source>
</evidence>
<comment type="caution">
    <text evidence="2">The sequence shown here is derived from an EMBL/GenBank/DDBJ whole genome shotgun (WGS) entry which is preliminary data.</text>
</comment>
<dbReference type="EMBL" id="JAYMYS010000003">
    <property type="protein sequence ID" value="KAK7399187.1"/>
    <property type="molecule type" value="Genomic_DNA"/>
</dbReference>
<sequence>MCVCYESFPLLCKLGAQVCDFLFCPYCNRFCVFQGLYPTVIINSRSNYIMKIMLASGDTNFSRKILNCGKAMGHLPWAQTLGAHIWHSCEAEVGELCKELHKASVSEGSNLYGNDSSRSQAGRKLVLVGEAKRLVQGSGRILCGVGRDRSNVKLSILIGDDMLSDCDGVQGRTKRGSESHKKKENLEMHLLYGEEDHEIGVRGQYVIPNSALDTQVDDDTCVVCKKPVLGMENLHDLELDSSDYCEKTEGWEKVRWSSSGAERRKKGREGKEEPLKDKVNGKAAQEVMGEVWNIRKALGLSCELEE</sequence>
<accession>A0AAN9XMW8</accession>
<reference evidence="2 3" key="1">
    <citation type="submission" date="2024-01" db="EMBL/GenBank/DDBJ databases">
        <title>The genomes of 5 underutilized Papilionoideae crops provide insights into root nodulation and disease resistanc.</title>
        <authorList>
            <person name="Jiang F."/>
        </authorList>
    </citation>
    <scope>NUCLEOTIDE SEQUENCE [LARGE SCALE GENOMIC DNA]</scope>
    <source>
        <strain evidence="2">DUOXIRENSHENG_FW03</strain>
        <tissue evidence="2">Leaves</tissue>
    </source>
</reference>
<dbReference type="AlphaFoldDB" id="A0AAN9XMW8"/>
<evidence type="ECO:0000313" key="3">
    <source>
        <dbReference type="Proteomes" id="UP001386955"/>
    </source>
</evidence>